<evidence type="ECO:0000313" key="3">
    <source>
        <dbReference type="EMBL" id="MDK7294372.1"/>
    </source>
</evidence>
<feature type="domain" description="G5" evidence="2">
    <location>
        <begin position="1"/>
        <end position="55"/>
    </location>
</feature>
<dbReference type="Pfam" id="PF07501">
    <property type="entry name" value="G5"/>
    <property type="match status" value="1"/>
</dbReference>
<dbReference type="RefSeq" id="WP_285362701.1">
    <property type="nucleotide sequence ID" value="NZ_JASOPU010000470.1"/>
</dbReference>
<reference evidence="3" key="1">
    <citation type="submission" date="2023-05" db="EMBL/GenBank/DDBJ databases">
        <title>Cataloging the Phylogenetic Diversity of Human Bladder Bacteria.</title>
        <authorList>
            <person name="Du J."/>
        </authorList>
    </citation>
    <scope>NUCLEOTIDE SEQUENCE</scope>
    <source>
        <strain evidence="3">UMB0765</strain>
    </source>
</reference>
<feature type="non-terminal residue" evidence="3">
    <location>
        <position position="81"/>
    </location>
</feature>
<protein>
    <submittedName>
        <fullName evidence="3">G5 domain-containing protein</fullName>
    </submittedName>
</protein>
<comment type="caution">
    <text evidence="3">The sequence shown here is derived from an EMBL/GenBank/DDBJ whole genome shotgun (WGS) entry which is preliminary data.</text>
</comment>
<evidence type="ECO:0000256" key="1">
    <source>
        <dbReference type="ARBA" id="ARBA00022729"/>
    </source>
</evidence>
<evidence type="ECO:0000259" key="2">
    <source>
        <dbReference type="PROSITE" id="PS51109"/>
    </source>
</evidence>
<accession>A0AAW6YEE1</accession>
<dbReference type="AlphaFoldDB" id="A0AAW6YEE1"/>
<evidence type="ECO:0000313" key="4">
    <source>
        <dbReference type="Proteomes" id="UP001237917"/>
    </source>
</evidence>
<organism evidence="3 4">
    <name type="scientific">Streptococcus pasteurianus</name>
    <dbReference type="NCBI Taxonomy" id="197614"/>
    <lineage>
        <taxon>Bacteria</taxon>
        <taxon>Bacillati</taxon>
        <taxon>Bacillota</taxon>
        <taxon>Bacilli</taxon>
        <taxon>Lactobacillales</taxon>
        <taxon>Streptococcaceae</taxon>
        <taxon>Streptococcus</taxon>
    </lineage>
</organism>
<dbReference type="Gene3D" id="2.20.230.10">
    <property type="entry name" value="Resuscitation-promoting factor rpfb"/>
    <property type="match status" value="1"/>
</dbReference>
<dbReference type="Proteomes" id="UP001237917">
    <property type="component" value="Unassembled WGS sequence"/>
</dbReference>
<dbReference type="EMBL" id="JASOPU010000470">
    <property type="protein sequence ID" value="MDK7294372.1"/>
    <property type="molecule type" value="Genomic_DNA"/>
</dbReference>
<feature type="non-terminal residue" evidence="3">
    <location>
        <position position="1"/>
    </location>
</feature>
<dbReference type="PROSITE" id="PS51109">
    <property type="entry name" value="G5"/>
    <property type="match status" value="1"/>
</dbReference>
<gene>
    <name evidence="3" type="ORF">QP487_13225</name>
</gene>
<sequence>LEKGKEALIQKGEEGQREIVEEVTYTNGKETNRKQISDKVIKEAVEEIIVRGTREEPESVPLTPLTPAVTIENEKADPVII</sequence>
<proteinExistence type="predicted"/>
<keyword evidence="1" id="KW-0732">Signal</keyword>
<name>A0AAW6YEE1_9STRE</name>
<dbReference type="InterPro" id="IPR011098">
    <property type="entry name" value="G5_dom"/>
</dbReference>
<dbReference type="SMART" id="SM01208">
    <property type="entry name" value="G5"/>
    <property type="match status" value="1"/>
</dbReference>